<dbReference type="AlphaFoldDB" id="A0A8H5FR65"/>
<dbReference type="InterPro" id="IPR021765">
    <property type="entry name" value="UstYa-like"/>
</dbReference>
<sequence length="242" mass="27876">MPPSLGYEFQPLPACEETEYHQELQEPEAHRNQKANRYHCSLFLFLIFSVAANAISLAFWMQCHKHGCSLYPQLTKTPVEGEITYKTVHFGVASDVSIFEQEPSPAVDAAWRNLYDFSGSTLPGYNRTPLFSETLEFVKKKGNKVQLLDVFHQLHCLDTIRQAFYPQYYTHTIDPSHVVHCINAIRQSLTCMADVSDVSWVWDEELGALVESEANFHTCRDFEKIKHWALENHYDRQFTGAP</sequence>
<dbReference type="OrthoDB" id="3687641at2759"/>
<comment type="similarity">
    <text evidence="2">Belongs to the ustYa family.</text>
</comment>
<feature type="transmembrane region" description="Helical" evidence="3">
    <location>
        <begin position="40"/>
        <end position="61"/>
    </location>
</feature>
<evidence type="ECO:0000313" key="5">
    <source>
        <dbReference type="Proteomes" id="UP000559027"/>
    </source>
</evidence>
<reference evidence="4 5" key="1">
    <citation type="journal article" date="2020" name="ISME J.">
        <title>Uncovering the hidden diversity of litter-decomposition mechanisms in mushroom-forming fungi.</title>
        <authorList>
            <person name="Floudas D."/>
            <person name="Bentzer J."/>
            <person name="Ahren D."/>
            <person name="Johansson T."/>
            <person name="Persson P."/>
            <person name="Tunlid A."/>
        </authorList>
    </citation>
    <scope>NUCLEOTIDE SEQUENCE [LARGE SCALE GENOMIC DNA]</scope>
    <source>
        <strain evidence="4 5">CBS 146.42</strain>
    </source>
</reference>
<organism evidence="4 5">
    <name type="scientific">Leucocoprinus leucothites</name>
    <dbReference type="NCBI Taxonomy" id="201217"/>
    <lineage>
        <taxon>Eukaryota</taxon>
        <taxon>Fungi</taxon>
        <taxon>Dikarya</taxon>
        <taxon>Basidiomycota</taxon>
        <taxon>Agaricomycotina</taxon>
        <taxon>Agaricomycetes</taxon>
        <taxon>Agaricomycetidae</taxon>
        <taxon>Agaricales</taxon>
        <taxon>Agaricineae</taxon>
        <taxon>Agaricaceae</taxon>
        <taxon>Leucocoprinus</taxon>
    </lineage>
</organism>
<comment type="pathway">
    <text evidence="1">Mycotoxin biosynthesis.</text>
</comment>
<gene>
    <name evidence="4" type="ORF">D9756_010816</name>
</gene>
<dbReference type="GO" id="GO:0043386">
    <property type="term" value="P:mycotoxin biosynthetic process"/>
    <property type="evidence" value="ECO:0007669"/>
    <property type="project" value="InterPro"/>
</dbReference>
<dbReference type="PANTHER" id="PTHR33365">
    <property type="entry name" value="YALI0B05434P"/>
    <property type="match status" value="1"/>
</dbReference>
<protein>
    <submittedName>
        <fullName evidence="4">Uncharacterized protein</fullName>
    </submittedName>
</protein>
<accession>A0A8H5FR65</accession>
<comment type="caution">
    <text evidence="4">The sequence shown here is derived from an EMBL/GenBank/DDBJ whole genome shotgun (WGS) entry which is preliminary data.</text>
</comment>
<keyword evidence="3" id="KW-1133">Transmembrane helix</keyword>
<evidence type="ECO:0000313" key="4">
    <source>
        <dbReference type="EMBL" id="KAF5346091.1"/>
    </source>
</evidence>
<dbReference type="PANTHER" id="PTHR33365:SF4">
    <property type="entry name" value="CYCLOCHLOROTINE BIOSYNTHESIS PROTEIN O"/>
    <property type="match status" value="1"/>
</dbReference>
<keyword evidence="5" id="KW-1185">Reference proteome</keyword>
<dbReference type="EMBL" id="JAACJO010000036">
    <property type="protein sequence ID" value="KAF5346091.1"/>
    <property type="molecule type" value="Genomic_DNA"/>
</dbReference>
<dbReference type="Proteomes" id="UP000559027">
    <property type="component" value="Unassembled WGS sequence"/>
</dbReference>
<evidence type="ECO:0000256" key="3">
    <source>
        <dbReference type="SAM" id="Phobius"/>
    </source>
</evidence>
<dbReference type="Pfam" id="PF11807">
    <property type="entry name" value="UstYa"/>
    <property type="match status" value="1"/>
</dbReference>
<name>A0A8H5FR65_9AGAR</name>
<proteinExistence type="inferred from homology"/>
<evidence type="ECO:0000256" key="2">
    <source>
        <dbReference type="ARBA" id="ARBA00035112"/>
    </source>
</evidence>
<evidence type="ECO:0000256" key="1">
    <source>
        <dbReference type="ARBA" id="ARBA00004685"/>
    </source>
</evidence>
<keyword evidence="3" id="KW-0812">Transmembrane</keyword>
<keyword evidence="3" id="KW-0472">Membrane</keyword>